<comment type="caution">
    <text evidence="7">The sequence shown here is derived from an EMBL/GenBank/DDBJ whole genome shotgun (WGS) entry which is preliminary data.</text>
</comment>
<feature type="chain" id="PRO_5040537373" description="Peptidyl-prolyl cis-trans isomerase" evidence="4">
    <location>
        <begin position="25"/>
        <end position="235"/>
    </location>
</feature>
<evidence type="ECO:0000313" key="7">
    <source>
        <dbReference type="EMBL" id="GJE92177.1"/>
    </source>
</evidence>
<comment type="function">
    <text evidence="4">PPIases accelerate the folding of proteins. It catalyzes the cis-trans isomerization of proline imidic peptide bonds in oligopeptides.</text>
</comment>
<dbReference type="PRINTS" id="PR00153">
    <property type="entry name" value="CSAPPISMRASE"/>
</dbReference>
<protein>
    <recommendedName>
        <fullName evidence="4">Peptidyl-prolyl cis-trans isomerase</fullName>
        <shortName evidence="4">PPIase</shortName>
        <ecNumber evidence="4">5.2.1.8</ecNumber>
    </recommendedName>
</protein>
<dbReference type="PROSITE" id="PS00170">
    <property type="entry name" value="CSA_PPIASE_1"/>
    <property type="match status" value="1"/>
</dbReference>
<evidence type="ECO:0000256" key="4">
    <source>
        <dbReference type="RuleBase" id="RU363019"/>
    </source>
</evidence>
<evidence type="ECO:0000313" key="8">
    <source>
        <dbReference type="Proteomes" id="UP000703269"/>
    </source>
</evidence>
<dbReference type="GO" id="GO:0003755">
    <property type="term" value="F:peptidyl-prolyl cis-trans isomerase activity"/>
    <property type="evidence" value="ECO:0007669"/>
    <property type="project" value="UniProtKB-UniRule"/>
</dbReference>
<dbReference type="Pfam" id="PF00160">
    <property type="entry name" value="Pro_isomerase"/>
    <property type="match status" value="1"/>
</dbReference>
<accession>A0A9P3GCN2</accession>
<dbReference type="PANTHER" id="PTHR11071">
    <property type="entry name" value="PEPTIDYL-PROLYL CIS-TRANS ISOMERASE"/>
    <property type="match status" value="1"/>
</dbReference>
<dbReference type="GO" id="GO:0005783">
    <property type="term" value="C:endoplasmic reticulum"/>
    <property type="evidence" value="ECO:0007669"/>
    <property type="project" value="TreeGrafter"/>
</dbReference>
<dbReference type="EC" id="5.2.1.8" evidence="4"/>
<dbReference type="InterPro" id="IPR029000">
    <property type="entry name" value="Cyclophilin-like_dom_sf"/>
</dbReference>
<dbReference type="FunFam" id="2.40.100.10:FF:000001">
    <property type="entry name" value="Peptidyl-prolyl cis-trans isomerase"/>
    <property type="match status" value="1"/>
</dbReference>
<dbReference type="PROSITE" id="PS50072">
    <property type="entry name" value="CSA_PPIASE_2"/>
    <property type="match status" value="1"/>
</dbReference>
<dbReference type="GO" id="GO:0000324">
    <property type="term" value="C:fungal-type vacuole"/>
    <property type="evidence" value="ECO:0007669"/>
    <property type="project" value="TreeGrafter"/>
</dbReference>
<dbReference type="GO" id="GO:0006457">
    <property type="term" value="P:protein folding"/>
    <property type="evidence" value="ECO:0007669"/>
    <property type="project" value="InterPro"/>
</dbReference>
<feature type="region of interest" description="Disordered" evidence="5">
    <location>
        <begin position="207"/>
        <end position="235"/>
    </location>
</feature>
<dbReference type="AlphaFoldDB" id="A0A9P3GCN2"/>
<dbReference type="SUPFAM" id="SSF50891">
    <property type="entry name" value="Cyclophilin-like"/>
    <property type="match status" value="1"/>
</dbReference>
<keyword evidence="8" id="KW-1185">Reference proteome</keyword>
<reference evidence="7 8" key="1">
    <citation type="submission" date="2021-08" db="EMBL/GenBank/DDBJ databases">
        <title>Draft Genome Sequence of Phanerochaete sordida strain YK-624.</title>
        <authorList>
            <person name="Mori T."/>
            <person name="Dohra H."/>
            <person name="Suzuki T."/>
            <person name="Kawagishi H."/>
            <person name="Hirai H."/>
        </authorList>
    </citation>
    <scope>NUCLEOTIDE SEQUENCE [LARGE SCALE GENOMIC DNA]</scope>
    <source>
        <strain evidence="7 8">YK-624</strain>
    </source>
</reference>
<dbReference type="EMBL" id="BPQB01000025">
    <property type="protein sequence ID" value="GJE92177.1"/>
    <property type="molecule type" value="Genomic_DNA"/>
</dbReference>
<sequence>MIFGRLTLVLAVLTSLLWAHGVAAHKAAKAPKVPRVTHKVFFDIKHGDKDLGRIVMGLYGGTVPKTVENFRALSTGVRRNGTVLEPGMGYKGSRFHRIIKDFMIQGGDFVNGDGTGSKSIYGDRFADENHKVRITGPGMLTMANGRDLNGSQFYITTGDVEWLDGNFVAFGKVLEGMDVVNAIENVSVGDNDLPQADVIIANSGELPIHGSTGSAKEPAPKELRKDFPFQKRAEL</sequence>
<feature type="signal peptide" evidence="4">
    <location>
        <begin position="1"/>
        <end position="24"/>
    </location>
</feature>
<dbReference type="OrthoDB" id="193499at2759"/>
<comment type="similarity">
    <text evidence="4">Belongs to the cyclophilin-type PPIase family.</text>
</comment>
<name>A0A9P3GCN2_9APHY</name>
<evidence type="ECO:0000256" key="1">
    <source>
        <dbReference type="ARBA" id="ARBA00000971"/>
    </source>
</evidence>
<comment type="catalytic activity">
    <reaction evidence="1 4">
        <text>[protein]-peptidylproline (omega=180) = [protein]-peptidylproline (omega=0)</text>
        <dbReference type="Rhea" id="RHEA:16237"/>
        <dbReference type="Rhea" id="RHEA-COMP:10747"/>
        <dbReference type="Rhea" id="RHEA-COMP:10748"/>
        <dbReference type="ChEBI" id="CHEBI:83833"/>
        <dbReference type="ChEBI" id="CHEBI:83834"/>
        <dbReference type="EC" id="5.2.1.8"/>
    </reaction>
</comment>
<proteinExistence type="inferred from homology"/>
<keyword evidence="2 4" id="KW-0697">Rotamase</keyword>
<keyword evidence="4" id="KW-0732">Signal</keyword>
<dbReference type="GO" id="GO:0016018">
    <property type="term" value="F:cyclosporin A binding"/>
    <property type="evidence" value="ECO:0007669"/>
    <property type="project" value="TreeGrafter"/>
</dbReference>
<feature type="compositionally biased region" description="Basic and acidic residues" evidence="5">
    <location>
        <begin position="218"/>
        <end position="235"/>
    </location>
</feature>
<evidence type="ECO:0000256" key="2">
    <source>
        <dbReference type="ARBA" id="ARBA00023110"/>
    </source>
</evidence>
<gene>
    <name evidence="7" type="ORF">PsYK624_083300</name>
</gene>
<dbReference type="Proteomes" id="UP000703269">
    <property type="component" value="Unassembled WGS sequence"/>
</dbReference>
<feature type="domain" description="PPIase cyclophilin-type" evidence="6">
    <location>
        <begin position="41"/>
        <end position="205"/>
    </location>
</feature>
<dbReference type="PANTHER" id="PTHR11071:SF561">
    <property type="entry name" value="PEPTIDYL-PROLYL CIS-TRANS ISOMERASE D-RELATED"/>
    <property type="match status" value="1"/>
</dbReference>
<dbReference type="InterPro" id="IPR020892">
    <property type="entry name" value="Cyclophilin-type_PPIase_CS"/>
</dbReference>
<dbReference type="Gene3D" id="2.40.100.10">
    <property type="entry name" value="Cyclophilin-like"/>
    <property type="match status" value="1"/>
</dbReference>
<evidence type="ECO:0000256" key="5">
    <source>
        <dbReference type="SAM" id="MobiDB-lite"/>
    </source>
</evidence>
<evidence type="ECO:0000256" key="3">
    <source>
        <dbReference type="ARBA" id="ARBA00023235"/>
    </source>
</evidence>
<dbReference type="InterPro" id="IPR002130">
    <property type="entry name" value="Cyclophilin-type_PPIase_dom"/>
</dbReference>
<evidence type="ECO:0000259" key="6">
    <source>
        <dbReference type="PROSITE" id="PS50072"/>
    </source>
</evidence>
<organism evidence="7 8">
    <name type="scientific">Phanerochaete sordida</name>
    <dbReference type="NCBI Taxonomy" id="48140"/>
    <lineage>
        <taxon>Eukaryota</taxon>
        <taxon>Fungi</taxon>
        <taxon>Dikarya</taxon>
        <taxon>Basidiomycota</taxon>
        <taxon>Agaricomycotina</taxon>
        <taxon>Agaricomycetes</taxon>
        <taxon>Polyporales</taxon>
        <taxon>Phanerochaetaceae</taxon>
        <taxon>Phanerochaete</taxon>
    </lineage>
</organism>
<keyword evidence="3 4" id="KW-0413">Isomerase</keyword>